<dbReference type="Gene3D" id="3.40.1180.10">
    <property type="entry name" value="Decaprenyl diphosphate synthase-like"/>
    <property type="match status" value="1"/>
</dbReference>
<comment type="catalytic activity">
    <reaction evidence="12">
        <text>n isopentenyl diphosphate + (2E,6E)-farnesyl diphosphate = a di-trans,poly-cis-polyprenyl diphosphate + n diphosphate</text>
        <dbReference type="Rhea" id="RHEA:53008"/>
        <dbReference type="Rhea" id="RHEA-COMP:19494"/>
        <dbReference type="ChEBI" id="CHEBI:33019"/>
        <dbReference type="ChEBI" id="CHEBI:128769"/>
        <dbReference type="ChEBI" id="CHEBI:136960"/>
        <dbReference type="ChEBI" id="CHEBI:175763"/>
        <dbReference type="EC" id="2.5.1.87"/>
    </reaction>
</comment>
<evidence type="ECO:0000256" key="7">
    <source>
        <dbReference type="ARBA" id="ARBA00022692"/>
    </source>
</evidence>
<dbReference type="UniPathway" id="UPA00378"/>
<dbReference type="InterPro" id="IPR036424">
    <property type="entry name" value="UPP_synth-like_sf"/>
</dbReference>
<evidence type="ECO:0000256" key="5">
    <source>
        <dbReference type="ARBA" id="ARBA00012596"/>
    </source>
</evidence>
<comment type="pathway">
    <text evidence="3">Protein modification; protein glycosylation.</text>
</comment>
<dbReference type="Proteomes" id="UP000236621">
    <property type="component" value="Unassembled WGS sequence"/>
</dbReference>
<dbReference type="PANTHER" id="PTHR21528:SF0">
    <property type="entry name" value="DEHYDRODOLICHYL DIPHOSPHATE SYNTHASE COMPLEX SUBUNIT NUS1"/>
    <property type="match status" value="1"/>
</dbReference>
<evidence type="ECO:0000256" key="1">
    <source>
        <dbReference type="ARBA" id="ARBA00001946"/>
    </source>
</evidence>
<keyword evidence="8" id="KW-0256">Endoplasmic reticulum</keyword>
<evidence type="ECO:0000256" key="2">
    <source>
        <dbReference type="ARBA" id="ARBA00004586"/>
    </source>
</evidence>
<evidence type="ECO:0000313" key="14">
    <source>
        <dbReference type="EMBL" id="PNY23929.1"/>
    </source>
</evidence>
<keyword evidence="15" id="KW-1185">Reference proteome</keyword>
<dbReference type="SUPFAM" id="SSF64005">
    <property type="entry name" value="Undecaprenyl diphosphate synthase"/>
    <property type="match status" value="1"/>
</dbReference>
<name>A0A2K3Q8P7_9HYPO</name>
<comment type="similarity">
    <text evidence="4">Belongs to the UPP synthase family.</text>
</comment>
<dbReference type="EMBL" id="NRSZ01001008">
    <property type="protein sequence ID" value="PNY23929.1"/>
    <property type="molecule type" value="Genomic_DNA"/>
</dbReference>
<keyword evidence="11" id="KW-0472">Membrane</keyword>
<evidence type="ECO:0000256" key="8">
    <source>
        <dbReference type="ARBA" id="ARBA00022824"/>
    </source>
</evidence>
<evidence type="ECO:0000256" key="13">
    <source>
        <dbReference type="SAM" id="SignalP"/>
    </source>
</evidence>
<comment type="subcellular location">
    <subcellularLocation>
        <location evidence="2">Endoplasmic reticulum membrane</location>
    </subcellularLocation>
</comment>
<dbReference type="AlphaFoldDB" id="A0A2K3Q8P7"/>
<dbReference type="EC" id="2.5.1.87" evidence="5"/>
<reference evidence="14 15" key="1">
    <citation type="submission" date="2017-08" db="EMBL/GenBank/DDBJ databases">
        <title>Harnessing the power of phylogenomics to disentangle the directionality and signatures of interkingdom host jumping in the parasitic fungal genus Tolypocladium.</title>
        <authorList>
            <person name="Quandt C.A."/>
            <person name="Patterson W."/>
            <person name="Spatafora J.W."/>
        </authorList>
    </citation>
    <scope>NUCLEOTIDE SEQUENCE [LARGE SCALE GENOMIC DNA]</scope>
    <source>
        <strain evidence="14 15">CBS 113982</strain>
    </source>
</reference>
<dbReference type="GO" id="GO:1904423">
    <property type="term" value="C:dehydrodolichyl diphosphate synthase complex"/>
    <property type="evidence" value="ECO:0007669"/>
    <property type="project" value="InterPro"/>
</dbReference>
<gene>
    <name evidence="14" type="ORF">TCAP_06124</name>
</gene>
<feature type="chain" id="PRO_5014451905" description="ditrans,polycis-polyprenyl diphosphate synthase [(2E,6E)-farnesyldiphosphate specific]" evidence="13">
    <location>
        <begin position="29"/>
        <end position="393"/>
    </location>
</feature>
<dbReference type="GO" id="GO:0005789">
    <property type="term" value="C:endoplasmic reticulum membrane"/>
    <property type="evidence" value="ECO:0007669"/>
    <property type="project" value="UniProtKB-SubCell"/>
</dbReference>
<evidence type="ECO:0000256" key="12">
    <source>
        <dbReference type="ARBA" id="ARBA00047353"/>
    </source>
</evidence>
<keyword evidence="7" id="KW-0812">Transmembrane</keyword>
<evidence type="ECO:0000256" key="3">
    <source>
        <dbReference type="ARBA" id="ARBA00004922"/>
    </source>
</evidence>
<evidence type="ECO:0000313" key="15">
    <source>
        <dbReference type="Proteomes" id="UP000236621"/>
    </source>
</evidence>
<feature type="signal peptide" evidence="13">
    <location>
        <begin position="1"/>
        <end position="28"/>
    </location>
</feature>
<comment type="cofactor">
    <cofactor evidence="1">
        <name>Mg(2+)</name>
        <dbReference type="ChEBI" id="CHEBI:18420"/>
    </cofactor>
</comment>
<protein>
    <recommendedName>
        <fullName evidence="5">ditrans,polycis-polyprenyl diphosphate synthase [(2E,6E)-farnesyldiphosphate specific]</fullName>
        <ecNumber evidence="5">2.5.1.87</ecNumber>
    </recommendedName>
</protein>
<keyword evidence="13" id="KW-0732">Signal</keyword>
<keyword evidence="10" id="KW-1133">Transmembrane helix</keyword>
<keyword evidence="9" id="KW-0460">Magnesium</keyword>
<comment type="caution">
    <text evidence="14">The sequence shown here is derived from an EMBL/GenBank/DDBJ whole genome shotgun (WGS) entry which is preliminary data.</text>
</comment>
<keyword evidence="6" id="KW-0808">Transferase</keyword>
<accession>A0A2K3Q8P7</accession>
<proteinExistence type="inferred from homology"/>
<evidence type="ECO:0000256" key="4">
    <source>
        <dbReference type="ARBA" id="ARBA00005432"/>
    </source>
</evidence>
<dbReference type="STRING" id="45235.A0A2K3Q8P7"/>
<evidence type="ECO:0000256" key="9">
    <source>
        <dbReference type="ARBA" id="ARBA00022842"/>
    </source>
</evidence>
<dbReference type="GO" id="GO:0045547">
    <property type="term" value="F:ditrans,polycis-polyprenyl diphosphate synthase [(2E,6E)-farnesyl diphosphate specific] activity"/>
    <property type="evidence" value="ECO:0007669"/>
    <property type="project" value="UniProtKB-EC"/>
</dbReference>
<sequence length="393" mass="44698">AQLSPLQLFFRWVCCHIGIAVLFPPSCSFCPTGRSTHTTTQTAVSAPVHQRQTLNVSQPFGAARPCTMPIKARDREAYRADEMQGHALLSDQEKKRMIMANLPAPTEIPNLSKLSPSQRRSRLGVRRFLQNQLHVLMFAILHGIFSLYIRIRQTVNIVCYQISSVLYYHHATPQYIRKDVMGLSRRPKHLSVILKAEENHRAKADLERLIDETAELATWCACAEIPMLSVYEKTGILKKHMPRVYEAVIQKFTFYFAGQHPSLSVTSPHRDEYSSPALDENNQGHLKLHLISAQDGRESIVDLTRTLAEMSQKGKLSPRDISLELVDAELSEGIMPEPDLLLLFGPYVELSSYPPWQIRLTEIFCLQDNESFGYQVFLKALGKYARAKMRHGK</sequence>
<evidence type="ECO:0000256" key="10">
    <source>
        <dbReference type="ARBA" id="ARBA00022989"/>
    </source>
</evidence>
<dbReference type="Pfam" id="PF01255">
    <property type="entry name" value="Prenyltransf"/>
    <property type="match status" value="1"/>
</dbReference>
<evidence type="ECO:0000256" key="6">
    <source>
        <dbReference type="ARBA" id="ARBA00022679"/>
    </source>
</evidence>
<dbReference type="PANTHER" id="PTHR21528">
    <property type="entry name" value="DEHYDRODOLICHYL DIPHOSPHATE SYNTHASE COMPLEX SUBUNIT NUS1"/>
    <property type="match status" value="1"/>
</dbReference>
<organism evidence="14 15">
    <name type="scientific">Tolypocladium capitatum</name>
    <dbReference type="NCBI Taxonomy" id="45235"/>
    <lineage>
        <taxon>Eukaryota</taxon>
        <taxon>Fungi</taxon>
        <taxon>Dikarya</taxon>
        <taxon>Ascomycota</taxon>
        <taxon>Pezizomycotina</taxon>
        <taxon>Sordariomycetes</taxon>
        <taxon>Hypocreomycetidae</taxon>
        <taxon>Hypocreales</taxon>
        <taxon>Ophiocordycipitaceae</taxon>
        <taxon>Tolypocladium</taxon>
    </lineage>
</organism>
<dbReference type="InterPro" id="IPR038887">
    <property type="entry name" value="Nus1/NgBR"/>
</dbReference>
<evidence type="ECO:0000256" key="11">
    <source>
        <dbReference type="ARBA" id="ARBA00023136"/>
    </source>
</evidence>
<feature type="non-terminal residue" evidence="14">
    <location>
        <position position="1"/>
    </location>
</feature>
<dbReference type="OrthoDB" id="19639at2759"/>
<dbReference type="InterPro" id="IPR001441">
    <property type="entry name" value="UPP_synth-like"/>
</dbReference>